<dbReference type="GO" id="GO:0008777">
    <property type="term" value="F:acetylornithine deacetylase activity"/>
    <property type="evidence" value="ECO:0007669"/>
    <property type="project" value="TreeGrafter"/>
</dbReference>
<dbReference type="RefSeq" id="WP_148958024.1">
    <property type="nucleotide sequence ID" value="NZ_QSND01000004.1"/>
</dbReference>
<evidence type="ECO:0000256" key="6">
    <source>
        <dbReference type="ARBA" id="ARBA00022833"/>
    </source>
</evidence>
<dbReference type="STRING" id="1925020.BTA30_11625"/>
<dbReference type="GO" id="GO:0006508">
    <property type="term" value="P:proteolysis"/>
    <property type="evidence" value="ECO:0007669"/>
    <property type="project" value="UniProtKB-KW"/>
</dbReference>
<dbReference type="GO" id="GO:0006526">
    <property type="term" value="P:L-arginine biosynthetic process"/>
    <property type="evidence" value="ECO:0007669"/>
    <property type="project" value="TreeGrafter"/>
</dbReference>
<evidence type="ECO:0000256" key="3">
    <source>
        <dbReference type="ARBA" id="ARBA00022670"/>
    </source>
</evidence>
<reference evidence="9 10" key="1">
    <citation type="submission" date="2018-08" db="EMBL/GenBank/DDBJ databases">
        <title>Bacillus phenotypic plasticity.</title>
        <authorList>
            <person name="Hurtado E."/>
        </authorList>
    </citation>
    <scope>NUCLEOTIDE SEQUENCE [LARGE SCALE GENOMIC DNA]</scope>
    <source>
        <strain evidence="9 10">427</strain>
    </source>
</reference>
<dbReference type="NCBIfam" id="NF005591">
    <property type="entry name" value="PRK07318.1"/>
    <property type="match status" value="1"/>
</dbReference>
<dbReference type="InterPro" id="IPR036264">
    <property type="entry name" value="Bact_exopeptidase_dim_dom"/>
</dbReference>
<keyword evidence="7" id="KW-0224">Dipeptidase</keyword>
<comment type="cofactor">
    <cofactor evidence="1">
        <name>Zn(2+)</name>
        <dbReference type="ChEBI" id="CHEBI:29105"/>
    </cofactor>
</comment>
<dbReference type="InterPro" id="IPR050072">
    <property type="entry name" value="Peptidase_M20A"/>
</dbReference>
<keyword evidence="3" id="KW-0645">Protease</keyword>
<protein>
    <submittedName>
        <fullName evidence="9">Dipeptidase PepV</fullName>
    </submittedName>
</protein>
<dbReference type="EMBL" id="QSND01000004">
    <property type="protein sequence ID" value="KAA6448547.1"/>
    <property type="molecule type" value="Genomic_DNA"/>
</dbReference>
<comment type="similarity">
    <text evidence="2">Belongs to the peptidase M20A family.</text>
</comment>
<organism evidence="9 10">
    <name type="scientific">Bacillus swezeyi</name>
    <dbReference type="NCBI Taxonomy" id="1925020"/>
    <lineage>
        <taxon>Bacteria</taxon>
        <taxon>Bacillati</taxon>
        <taxon>Bacillota</taxon>
        <taxon>Bacilli</taxon>
        <taxon>Bacillales</taxon>
        <taxon>Bacillaceae</taxon>
        <taxon>Bacillus</taxon>
    </lineage>
</organism>
<dbReference type="NCBIfam" id="TIGR01887">
    <property type="entry name" value="dipeptidaselike"/>
    <property type="match status" value="1"/>
</dbReference>
<dbReference type="PANTHER" id="PTHR43808:SF31">
    <property type="entry name" value="N-ACETYL-L-CITRULLINE DEACETYLASE"/>
    <property type="match status" value="1"/>
</dbReference>
<dbReference type="CDD" id="cd03888">
    <property type="entry name" value="M20_PepV"/>
    <property type="match status" value="1"/>
</dbReference>
<evidence type="ECO:0000313" key="9">
    <source>
        <dbReference type="EMBL" id="KAA6448547.1"/>
    </source>
</evidence>
<dbReference type="Gene3D" id="3.40.630.10">
    <property type="entry name" value="Zn peptidases"/>
    <property type="match status" value="1"/>
</dbReference>
<evidence type="ECO:0000256" key="4">
    <source>
        <dbReference type="ARBA" id="ARBA00022723"/>
    </source>
</evidence>
<dbReference type="SUPFAM" id="SSF55031">
    <property type="entry name" value="Bacterial exopeptidase dimerisation domain"/>
    <property type="match status" value="1"/>
</dbReference>
<dbReference type="GO" id="GO:0008270">
    <property type="term" value="F:zinc ion binding"/>
    <property type="evidence" value="ECO:0007669"/>
    <property type="project" value="InterPro"/>
</dbReference>
<dbReference type="Gene3D" id="3.30.70.360">
    <property type="match status" value="2"/>
</dbReference>
<dbReference type="AlphaFoldDB" id="A0A5M8RIX0"/>
<dbReference type="SUPFAM" id="SSF53187">
    <property type="entry name" value="Zn-dependent exopeptidases"/>
    <property type="match status" value="1"/>
</dbReference>
<evidence type="ECO:0000256" key="7">
    <source>
        <dbReference type="ARBA" id="ARBA00022997"/>
    </source>
</evidence>
<keyword evidence="6" id="KW-0862">Zinc</keyword>
<dbReference type="GO" id="GO:0008237">
    <property type="term" value="F:metallopeptidase activity"/>
    <property type="evidence" value="ECO:0007669"/>
    <property type="project" value="UniProtKB-KW"/>
</dbReference>
<evidence type="ECO:0000256" key="1">
    <source>
        <dbReference type="ARBA" id="ARBA00001947"/>
    </source>
</evidence>
<gene>
    <name evidence="9" type="ORF">DX927_18445</name>
</gene>
<comment type="caution">
    <text evidence="9">The sequence shown here is derived from an EMBL/GenBank/DDBJ whole genome shotgun (WGS) entry which is preliminary data.</text>
</comment>
<evidence type="ECO:0000313" key="10">
    <source>
        <dbReference type="Proteomes" id="UP000324326"/>
    </source>
</evidence>
<dbReference type="Proteomes" id="UP000324326">
    <property type="component" value="Unassembled WGS sequence"/>
</dbReference>
<evidence type="ECO:0000256" key="2">
    <source>
        <dbReference type="ARBA" id="ARBA00006247"/>
    </source>
</evidence>
<accession>A0A5M8RIX0</accession>
<dbReference type="GO" id="GO:0016805">
    <property type="term" value="F:dipeptidase activity"/>
    <property type="evidence" value="ECO:0007669"/>
    <property type="project" value="UniProtKB-KW"/>
</dbReference>
<evidence type="ECO:0000256" key="5">
    <source>
        <dbReference type="ARBA" id="ARBA00022801"/>
    </source>
</evidence>
<dbReference type="PANTHER" id="PTHR43808">
    <property type="entry name" value="ACETYLORNITHINE DEACETYLASE"/>
    <property type="match status" value="1"/>
</dbReference>
<dbReference type="Pfam" id="PF01546">
    <property type="entry name" value="Peptidase_M20"/>
    <property type="match status" value="1"/>
</dbReference>
<evidence type="ECO:0000256" key="8">
    <source>
        <dbReference type="ARBA" id="ARBA00023049"/>
    </source>
</evidence>
<proteinExistence type="inferred from homology"/>
<name>A0A5M8RIX0_9BACI</name>
<sequence>MNWEQEVLKRKSEIVRDIQDFLKINSVLDESTAEPDMPFGEGIHQCLTTLLDKGSANGFTVKNLDGYAGHIEWGKGEEIIGVLCHIDVVPPGDGWTSDPFAAEIRDGRIYARGALDDKGPTMAAFHALKIVKEMNLPLSKRIRIIIGTDEESDWRCVEHYFKHEEMPSAGFAPDADFPIIYAEKGLIDAALKMKCPKVIKGSNLVLQTFNSGRRLNMVPDDAEAVLFGTAANDFEQSFARFVKEKSAEGRLYKEGDQLVLKVSGKSAHAMEPNNGVNAGLVLAEFLHTQALDEAGLHFVKTVSDAFAGDTRGEKIGIACSDEISGELTLNVGRLHYELEKGGEAGINIRYPVTEKSARVKAALGQVTGTELVSFKDSKPHHVPKDHELIKTLQRVYEEQTGDKAELISIGGATYARSLNAGVAFGPLFPGRPDIAHQKDEYMEIEDLLQAVSLYAQAIYELAK</sequence>
<keyword evidence="5" id="KW-0378">Hydrolase</keyword>
<dbReference type="InterPro" id="IPR002933">
    <property type="entry name" value="Peptidase_M20"/>
</dbReference>
<keyword evidence="4" id="KW-0479">Metal-binding</keyword>
<dbReference type="InterPro" id="IPR010964">
    <property type="entry name" value="M20A_pepV-rel"/>
</dbReference>
<keyword evidence="8" id="KW-0482">Metalloprotease</keyword>